<dbReference type="InterPro" id="IPR054170">
    <property type="entry name" value="RlmL_1st"/>
</dbReference>
<dbReference type="Proteomes" id="UP000823877">
    <property type="component" value="Unassembled WGS sequence"/>
</dbReference>
<dbReference type="Pfam" id="PF02926">
    <property type="entry name" value="THUMP"/>
    <property type="match status" value="1"/>
</dbReference>
<dbReference type="Gene3D" id="3.40.50.150">
    <property type="entry name" value="Vaccinia Virus protein VP39"/>
    <property type="match status" value="1"/>
</dbReference>
<dbReference type="SUPFAM" id="SSF53335">
    <property type="entry name" value="S-adenosyl-L-methionine-dependent methyltransferases"/>
    <property type="match status" value="1"/>
</dbReference>
<evidence type="ECO:0000256" key="1">
    <source>
        <dbReference type="ARBA" id="ARBA00022603"/>
    </source>
</evidence>
<dbReference type="InterPro" id="IPR029063">
    <property type="entry name" value="SAM-dependent_MTases_sf"/>
</dbReference>
<evidence type="ECO:0000313" key="4">
    <source>
        <dbReference type="EMBL" id="HJB74257.1"/>
    </source>
</evidence>
<dbReference type="GO" id="GO:0003723">
    <property type="term" value="F:RNA binding"/>
    <property type="evidence" value="ECO:0007669"/>
    <property type="project" value="InterPro"/>
</dbReference>
<sequence>MYLYMVAPCLFGLEGLVAEDLRSMGAQNVAAENGRVFFEGGEDILARANICCRFAERILIVMDRFKAESFTELFDGVKLLNWSDFIGVNDAFPVKGHCVSSALHSVPDCQKIIKKAVADSLAEDYSVSWLPESGAVHQIQFSILKDEAVIMLDTSGAGLHKRGYRSQANDAPIRETLAAALCSLSKLRHYHTLYDPFCGSGTILVEGAMLANHIAPGISRDFAAQKWGLFDDRIWQEERERANSLVKKDTDFVAFGSDLSRDCVELTAQNAKHAGVSSFLRLETKDIKDFVPSSEKGTLVTNPPYGERMLDLSAAEKIYRIMGGKFDRRRGWSYGIISPDEEFEKYFGRRADKRRKLYNGMIKCQYYMYFK</sequence>
<dbReference type="CDD" id="cd11715">
    <property type="entry name" value="THUMP_AdoMetMT"/>
    <property type="match status" value="1"/>
</dbReference>
<accession>A0A9D2MGR9</accession>
<feature type="domain" description="THUMP" evidence="3">
    <location>
        <begin position="57"/>
        <end position="154"/>
    </location>
</feature>
<reference evidence="4" key="2">
    <citation type="submission" date="2021-04" db="EMBL/GenBank/DDBJ databases">
        <authorList>
            <person name="Gilroy R."/>
        </authorList>
    </citation>
    <scope>NUCLEOTIDE SEQUENCE</scope>
    <source>
        <strain evidence="4">CHK188-16595</strain>
    </source>
</reference>
<name>A0A9D2MGR9_9FIRM</name>
<dbReference type="PANTHER" id="PTHR47313:SF1">
    <property type="entry name" value="RIBOSOMAL RNA LARGE SUBUNIT METHYLTRANSFERASE K_L"/>
    <property type="match status" value="1"/>
</dbReference>
<evidence type="ECO:0000259" key="3">
    <source>
        <dbReference type="SMART" id="SM00981"/>
    </source>
</evidence>
<dbReference type="InterPro" id="IPR000241">
    <property type="entry name" value="RlmKL-like_Mtase"/>
</dbReference>
<dbReference type="InterPro" id="IPR004114">
    <property type="entry name" value="THUMP_dom"/>
</dbReference>
<protein>
    <submittedName>
        <fullName evidence="4">Class I SAM-dependent RNA methyltransferase</fullName>
    </submittedName>
</protein>
<dbReference type="SMART" id="SM00981">
    <property type="entry name" value="THUMP"/>
    <property type="match status" value="1"/>
</dbReference>
<dbReference type="EMBL" id="DWXN01000002">
    <property type="protein sequence ID" value="HJB74257.1"/>
    <property type="molecule type" value="Genomic_DNA"/>
</dbReference>
<keyword evidence="2" id="KW-0808">Transferase</keyword>
<dbReference type="GO" id="GO:0008990">
    <property type="term" value="F:rRNA (guanine-N2-)-methyltransferase activity"/>
    <property type="evidence" value="ECO:0007669"/>
    <property type="project" value="TreeGrafter"/>
</dbReference>
<organism evidence="4 5">
    <name type="scientific">Candidatus Eubacterium faecale</name>
    <dbReference type="NCBI Taxonomy" id="2838568"/>
    <lineage>
        <taxon>Bacteria</taxon>
        <taxon>Bacillati</taxon>
        <taxon>Bacillota</taxon>
        <taxon>Clostridia</taxon>
        <taxon>Eubacteriales</taxon>
        <taxon>Eubacteriaceae</taxon>
        <taxon>Eubacterium</taxon>
    </lineage>
</organism>
<comment type="caution">
    <text evidence="4">The sequence shown here is derived from an EMBL/GenBank/DDBJ whole genome shotgun (WGS) entry which is preliminary data.</text>
</comment>
<evidence type="ECO:0000313" key="5">
    <source>
        <dbReference type="Proteomes" id="UP000823877"/>
    </source>
</evidence>
<dbReference type="Pfam" id="PF01170">
    <property type="entry name" value="UPF0020"/>
    <property type="match status" value="1"/>
</dbReference>
<keyword evidence="1 4" id="KW-0489">Methyltransferase</keyword>
<proteinExistence type="predicted"/>
<dbReference type="GO" id="GO:0070043">
    <property type="term" value="F:rRNA (guanine-N7-)-methyltransferase activity"/>
    <property type="evidence" value="ECO:0007669"/>
    <property type="project" value="TreeGrafter"/>
</dbReference>
<reference evidence="4" key="1">
    <citation type="journal article" date="2021" name="PeerJ">
        <title>Extensive microbial diversity within the chicken gut microbiome revealed by metagenomics and culture.</title>
        <authorList>
            <person name="Gilroy R."/>
            <person name="Ravi A."/>
            <person name="Getino M."/>
            <person name="Pursley I."/>
            <person name="Horton D.L."/>
            <person name="Alikhan N.F."/>
            <person name="Baker D."/>
            <person name="Gharbi K."/>
            <person name="Hall N."/>
            <person name="Watson M."/>
            <person name="Adriaenssens E.M."/>
            <person name="Foster-Nyarko E."/>
            <person name="Jarju S."/>
            <person name="Secka A."/>
            <person name="Antonio M."/>
            <person name="Oren A."/>
            <person name="Chaudhuri R.R."/>
            <person name="La Ragione R."/>
            <person name="Hildebrand F."/>
            <person name="Pallen M.J."/>
        </authorList>
    </citation>
    <scope>NUCLEOTIDE SEQUENCE</scope>
    <source>
        <strain evidence="4">CHK188-16595</strain>
    </source>
</reference>
<dbReference type="Pfam" id="PF22020">
    <property type="entry name" value="RlmL_1st"/>
    <property type="match status" value="1"/>
</dbReference>
<evidence type="ECO:0000256" key="2">
    <source>
        <dbReference type="ARBA" id="ARBA00022679"/>
    </source>
</evidence>
<gene>
    <name evidence="4" type="ORF">IAA37_01100</name>
</gene>
<dbReference type="PANTHER" id="PTHR47313">
    <property type="entry name" value="RIBOSOMAL RNA LARGE SUBUNIT METHYLTRANSFERASE K/L"/>
    <property type="match status" value="1"/>
</dbReference>
<dbReference type="Gene3D" id="3.30.2130.30">
    <property type="match status" value="1"/>
</dbReference>
<dbReference type="AlphaFoldDB" id="A0A9D2MGR9"/>